<dbReference type="GO" id="GO:0005524">
    <property type="term" value="F:ATP binding"/>
    <property type="evidence" value="ECO:0007669"/>
    <property type="project" value="UniProtKB-KW"/>
</dbReference>
<evidence type="ECO:0000256" key="13">
    <source>
        <dbReference type="ARBA" id="ARBA00033093"/>
    </source>
</evidence>
<dbReference type="AlphaFoldDB" id="A0A2N0VEQ1"/>
<keyword evidence="9 15" id="KW-0658">Purine biosynthesis</keyword>
<comment type="subcellular location">
    <subcellularLocation>
        <location evidence="1 15">Cytoplasm</location>
    </subcellularLocation>
</comment>
<sequence length="334" mass="36506">MSKKTFSYKDSGVDIKAGEELVDSIKDVVQETHNENVLTNIGGFGALFNADFSSYKQPVLVSSVDGVGTKLIVAFKTNRFDTVGQDLVNHCVNDIAVCGAKPLFFLDYFSTGKLEQHVGFDVIKGFSKACKENGVALIGGETAEMPDIYKKGEFDLAGTIVGVVDKEELIDGSKIKKGDLLVGFKSSGLHTNGYSLARNVLFSEYSVDDQPDELNRTIGEELLQVHKSYLKLITDLKSVQGVNGFSHITGGGIIGNTKRVVPDGLSIHINWDSWKRPAVFELIQKTGNVEEQDMRQTFNLGIGLIAIVSPDSLDEVKKRAATYDEELFLIGEIE</sequence>
<dbReference type="InterPro" id="IPR004733">
    <property type="entry name" value="PurM_cligase"/>
</dbReference>
<dbReference type="Pfam" id="PF00586">
    <property type="entry name" value="AIRS"/>
    <property type="match status" value="1"/>
</dbReference>
<comment type="catalytic activity">
    <reaction evidence="14 15">
        <text>2-formamido-N(1)-(5-O-phospho-beta-D-ribosyl)acetamidine + ATP = 5-amino-1-(5-phospho-beta-D-ribosyl)imidazole + ADP + phosphate + H(+)</text>
        <dbReference type="Rhea" id="RHEA:23032"/>
        <dbReference type="ChEBI" id="CHEBI:15378"/>
        <dbReference type="ChEBI" id="CHEBI:30616"/>
        <dbReference type="ChEBI" id="CHEBI:43474"/>
        <dbReference type="ChEBI" id="CHEBI:137981"/>
        <dbReference type="ChEBI" id="CHEBI:147287"/>
        <dbReference type="ChEBI" id="CHEBI:456216"/>
        <dbReference type="EC" id="6.3.3.1"/>
    </reaction>
</comment>
<dbReference type="Pfam" id="PF02769">
    <property type="entry name" value="AIRS_C"/>
    <property type="match status" value="1"/>
</dbReference>
<dbReference type="FunFam" id="3.30.1330.10:FF:000001">
    <property type="entry name" value="Phosphoribosylformylglycinamidine cyclo-ligase"/>
    <property type="match status" value="1"/>
</dbReference>
<evidence type="ECO:0000256" key="12">
    <source>
        <dbReference type="ARBA" id="ARBA00032931"/>
    </source>
</evidence>
<dbReference type="OrthoDB" id="9802507at2"/>
<comment type="caution">
    <text evidence="18">The sequence shown here is derived from an EMBL/GenBank/DDBJ whole genome shotgun (WGS) entry which is preliminary data.</text>
</comment>
<feature type="domain" description="PurM-like C-terminal" evidence="17">
    <location>
        <begin position="176"/>
        <end position="333"/>
    </location>
</feature>
<dbReference type="GO" id="GO:0046084">
    <property type="term" value="P:adenine biosynthetic process"/>
    <property type="evidence" value="ECO:0007669"/>
    <property type="project" value="TreeGrafter"/>
</dbReference>
<organism evidence="18 19">
    <name type="scientific">Rhodohalobacter barkolensis</name>
    <dbReference type="NCBI Taxonomy" id="2053187"/>
    <lineage>
        <taxon>Bacteria</taxon>
        <taxon>Pseudomonadati</taxon>
        <taxon>Balneolota</taxon>
        <taxon>Balneolia</taxon>
        <taxon>Balneolales</taxon>
        <taxon>Balneolaceae</taxon>
        <taxon>Rhodohalobacter</taxon>
    </lineage>
</organism>
<evidence type="ECO:0000313" key="19">
    <source>
        <dbReference type="Proteomes" id="UP000233398"/>
    </source>
</evidence>
<evidence type="ECO:0000256" key="11">
    <source>
        <dbReference type="ARBA" id="ARBA00031908"/>
    </source>
</evidence>
<dbReference type="InterPro" id="IPR010918">
    <property type="entry name" value="PurM-like_C_dom"/>
</dbReference>
<keyword evidence="10 15" id="KW-0067">ATP-binding</keyword>
<dbReference type="GO" id="GO:0004637">
    <property type="term" value="F:phosphoribosylamine-glycine ligase activity"/>
    <property type="evidence" value="ECO:0007669"/>
    <property type="project" value="TreeGrafter"/>
</dbReference>
<keyword evidence="6 15" id="KW-0963">Cytoplasm</keyword>
<comment type="pathway">
    <text evidence="2 15">Purine metabolism; IMP biosynthesis via de novo pathway; 5-amino-1-(5-phospho-D-ribosyl)imidazole from N(2)-formyl-N(1)-(5-phospho-D-ribosyl)glycinamide: step 2/2.</text>
</comment>
<evidence type="ECO:0000256" key="3">
    <source>
        <dbReference type="ARBA" id="ARBA00010280"/>
    </source>
</evidence>
<evidence type="ECO:0000259" key="16">
    <source>
        <dbReference type="Pfam" id="PF00586"/>
    </source>
</evidence>
<evidence type="ECO:0000256" key="7">
    <source>
        <dbReference type="ARBA" id="ARBA00022598"/>
    </source>
</evidence>
<dbReference type="CDD" id="cd02196">
    <property type="entry name" value="PurM"/>
    <property type="match status" value="1"/>
</dbReference>
<evidence type="ECO:0000313" key="18">
    <source>
        <dbReference type="EMBL" id="PKD42674.1"/>
    </source>
</evidence>
<dbReference type="GO" id="GO:0005829">
    <property type="term" value="C:cytosol"/>
    <property type="evidence" value="ECO:0007669"/>
    <property type="project" value="TreeGrafter"/>
</dbReference>
<evidence type="ECO:0000259" key="17">
    <source>
        <dbReference type="Pfam" id="PF02769"/>
    </source>
</evidence>
<dbReference type="NCBIfam" id="TIGR00878">
    <property type="entry name" value="purM"/>
    <property type="match status" value="1"/>
</dbReference>
<name>A0A2N0VEQ1_9BACT</name>
<keyword evidence="19" id="KW-1185">Reference proteome</keyword>
<comment type="similarity">
    <text evidence="3 15">Belongs to the AIR synthase family.</text>
</comment>
<dbReference type="SUPFAM" id="SSF56042">
    <property type="entry name" value="PurM C-terminal domain-like"/>
    <property type="match status" value="1"/>
</dbReference>
<dbReference type="UniPathway" id="UPA00074">
    <property type="reaction ID" value="UER00129"/>
</dbReference>
<dbReference type="InterPro" id="IPR036921">
    <property type="entry name" value="PurM-like_N_sf"/>
</dbReference>
<dbReference type="GO" id="GO:0004641">
    <property type="term" value="F:phosphoribosylformylglycinamidine cyclo-ligase activity"/>
    <property type="evidence" value="ECO:0007669"/>
    <property type="project" value="UniProtKB-UniRule"/>
</dbReference>
<evidence type="ECO:0000256" key="10">
    <source>
        <dbReference type="ARBA" id="ARBA00022840"/>
    </source>
</evidence>
<feature type="domain" description="PurM-like N-terminal" evidence="16">
    <location>
        <begin position="59"/>
        <end position="164"/>
    </location>
</feature>
<dbReference type="SUPFAM" id="SSF55326">
    <property type="entry name" value="PurM N-terminal domain-like"/>
    <property type="match status" value="1"/>
</dbReference>
<proteinExistence type="inferred from homology"/>
<dbReference type="GO" id="GO:0006189">
    <property type="term" value="P:'de novo' IMP biosynthetic process"/>
    <property type="evidence" value="ECO:0007669"/>
    <property type="project" value="UniProtKB-UniRule"/>
</dbReference>
<evidence type="ECO:0000256" key="9">
    <source>
        <dbReference type="ARBA" id="ARBA00022755"/>
    </source>
</evidence>
<dbReference type="HAMAP" id="MF_00741">
    <property type="entry name" value="AIRS"/>
    <property type="match status" value="1"/>
</dbReference>
<evidence type="ECO:0000256" key="4">
    <source>
        <dbReference type="ARBA" id="ARBA00013047"/>
    </source>
</evidence>
<accession>A0A2N0VEQ1</accession>
<evidence type="ECO:0000256" key="5">
    <source>
        <dbReference type="ARBA" id="ARBA00020367"/>
    </source>
</evidence>
<evidence type="ECO:0000256" key="1">
    <source>
        <dbReference type="ARBA" id="ARBA00004496"/>
    </source>
</evidence>
<evidence type="ECO:0000256" key="15">
    <source>
        <dbReference type="HAMAP-Rule" id="MF_00741"/>
    </source>
</evidence>
<keyword evidence="7 15" id="KW-0436">Ligase</keyword>
<gene>
    <name evidence="15" type="primary">purM</name>
    <name evidence="18" type="ORF">CWD77_14815</name>
</gene>
<dbReference type="EC" id="6.3.3.1" evidence="4 15"/>
<evidence type="ECO:0000256" key="14">
    <source>
        <dbReference type="ARBA" id="ARBA00049057"/>
    </source>
</evidence>
<dbReference type="Gene3D" id="3.30.1330.10">
    <property type="entry name" value="PurM-like, N-terminal domain"/>
    <property type="match status" value="1"/>
</dbReference>
<protein>
    <recommendedName>
        <fullName evidence="5 15">Phosphoribosylformylglycinamidine cyclo-ligase</fullName>
        <ecNumber evidence="4 15">6.3.3.1</ecNumber>
    </recommendedName>
    <alternativeName>
        <fullName evidence="12 15">AIR synthase</fullName>
    </alternativeName>
    <alternativeName>
        <fullName evidence="13 15">AIRS</fullName>
    </alternativeName>
    <alternativeName>
        <fullName evidence="11 15">Phosphoribosyl-aminoimidazole synthetase</fullName>
    </alternativeName>
</protein>
<dbReference type="RefSeq" id="WP_101074369.1">
    <property type="nucleotide sequence ID" value="NZ_PISP01000006.1"/>
</dbReference>
<dbReference type="FunFam" id="3.90.650.10:FF:000011">
    <property type="entry name" value="Phosphoribosylformylglycinamidine cyclo-ligase"/>
    <property type="match status" value="1"/>
</dbReference>
<dbReference type="PANTHER" id="PTHR10520:SF12">
    <property type="entry name" value="TRIFUNCTIONAL PURINE BIOSYNTHETIC PROTEIN ADENOSINE-3"/>
    <property type="match status" value="1"/>
</dbReference>
<dbReference type="InterPro" id="IPR036676">
    <property type="entry name" value="PurM-like_C_sf"/>
</dbReference>
<dbReference type="PANTHER" id="PTHR10520">
    <property type="entry name" value="TRIFUNCTIONAL PURINE BIOSYNTHETIC PROTEIN ADENOSINE-3-RELATED"/>
    <property type="match status" value="1"/>
</dbReference>
<dbReference type="Gene3D" id="3.90.650.10">
    <property type="entry name" value="PurM-like C-terminal domain"/>
    <property type="match status" value="1"/>
</dbReference>
<dbReference type="EMBL" id="PISP01000006">
    <property type="protein sequence ID" value="PKD42674.1"/>
    <property type="molecule type" value="Genomic_DNA"/>
</dbReference>
<dbReference type="Proteomes" id="UP000233398">
    <property type="component" value="Unassembled WGS sequence"/>
</dbReference>
<evidence type="ECO:0000256" key="6">
    <source>
        <dbReference type="ARBA" id="ARBA00022490"/>
    </source>
</evidence>
<evidence type="ECO:0000256" key="8">
    <source>
        <dbReference type="ARBA" id="ARBA00022741"/>
    </source>
</evidence>
<keyword evidence="8 15" id="KW-0547">Nucleotide-binding</keyword>
<evidence type="ECO:0000256" key="2">
    <source>
        <dbReference type="ARBA" id="ARBA00004686"/>
    </source>
</evidence>
<dbReference type="InterPro" id="IPR016188">
    <property type="entry name" value="PurM-like_N"/>
</dbReference>
<reference evidence="18 19" key="1">
    <citation type="submission" date="2017-11" db="EMBL/GenBank/DDBJ databases">
        <title>Rhodohalobacter 15182 sp. nov., isolated from a salt lake.</title>
        <authorList>
            <person name="Han S."/>
        </authorList>
    </citation>
    <scope>NUCLEOTIDE SEQUENCE [LARGE SCALE GENOMIC DNA]</scope>
    <source>
        <strain evidence="18 19">15182</strain>
    </source>
</reference>